<dbReference type="AlphaFoldDB" id="A0A6A5HCK9"/>
<dbReference type="EMBL" id="WUAV01000002">
    <property type="protein sequence ID" value="KAF1764651.1"/>
    <property type="molecule type" value="Genomic_DNA"/>
</dbReference>
<dbReference type="KEGG" id="crq:GCK72_004600"/>
<evidence type="ECO:0000313" key="2">
    <source>
        <dbReference type="Proteomes" id="UP000483820"/>
    </source>
</evidence>
<name>A0A6A5HCK9_CAERE</name>
<proteinExistence type="predicted"/>
<dbReference type="GeneID" id="78773943"/>
<reference evidence="1 2" key="1">
    <citation type="submission" date="2019-12" db="EMBL/GenBank/DDBJ databases">
        <title>Chromosome-level assembly of the Caenorhabditis remanei genome.</title>
        <authorList>
            <person name="Teterina A.A."/>
            <person name="Willis J.H."/>
            <person name="Phillips P.C."/>
        </authorList>
    </citation>
    <scope>NUCLEOTIDE SEQUENCE [LARGE SCALE GENOMIC DNA]</scope>
    <source>
        <strain evidence="1 2">PX506</strain>
        <tissue evidence="1">Whole organism</tissue>
    </source>
</reference>
<dbReference type="Proteomes" id="UP000483820">
    <property type="component" value="Chromosome II"/>
</dbReference>
<protein>
    <submittedName>
        <fullName evidence="1">Uncharacterized protein</fullName>
    </submittedName>
</protein>
<organism evidence="1 2">
    <name type="scientific">Caenorhabditis remanei</name>
    <name type="common">Caenorhabditis vulgaris</name>
    <dbReference type="NCBI Taxonomy" id="31234"/>
    <lineage>
        <taxon>Eukaryota</taxon>
        <taxon>Metazoa</taxon>
        <taxon>Ecdysozoa</taxon>
        <taxon>Nematoda</taxon>
        <taxon>Chromadorea</taxon>
        <taxon>Rhabditida</taxon>
        <taxon>Rhabditina</taxon>
        <taxon>Rhabditomorpha</taxon>
        <taxon>Rhabditoidea</taxon>
        <taxon>Rhabditidae</taxon>
        <taxon>Peloderinae</taxon>
        <taxon>Caenorhabditis</taxon>
    </lineage>
</organism>
<accession>A0A6A5HCK9</accession>
<dbReference type="RefSeq" id="XP_053588977.1">
    <property type="nucleotide sequence ID" value="XM_053724783.1"/>
</dbReference>
<gene>
    <name evidence="1" type="ORF">GCK72_004600</name>
</gene>
<sequence length="71" mass="8455">MTKSNTLQWTPSYSITSTSALHWIRATITPTTAQMHQVETIRDDLLEIVEDMDWLRDIFNNMEDIRKSWNR</sequence>
<comment type="caution">
    <text evidence="1">The sequence shown here is derived from an EMBL/GenBank/DDBJ whole genome shotgun (WGS) entry which is preliminary data.</text>
</comment>
<evidence type="ECO:0000313" key="1">
    <source>
        <dbReference type="EMBL" id="KAF1764651.1"/>
    </source>
</evidence>
<dbReference type="CTD" id="78773943"/>